<dbReference type="AlphaFoldDB" id="A0A8U0HXI8"/>
<dbReference type="SUPFAM" id="SSF53098">
    <property type="entry name" value="Ribonuclease H-like"/>
    <property type="match status" value="1"/>
</dbReference>
<dbReference type="EMBL" id="CP096659">
    <property type="protein sequence ID" value="UPV75627.1"/>
    <property type="molecule type" value="Genomic_DNA"/>
</dbReference>
<dbReference type="InterPro" id="IPR012337">
    <property type="entry name" value="RNaseH-like_sf"/>
</dbReference>
<name>A0A8U0HXI8_9EURY</name>
<organism evidence="1 2">
    <name type="scientific">Halorussus limi</name>
    <dbReference type="NCBI Taxonomy" id="2938695"/>
    <lineage>
        <taxon>Archaea</taxon>
        <taxon>Methanobacteriati</taxon>
        <taxon>Methanobacteriota</taxon>
        <taxon>Stenosarchaea group</taxon>
        <taxon>Halobacteria</taxon>
        <taxon>Halobacteriales</taxon>
        <taxon>Haladaptataceae</taxon>
        <taxon>Halorussus</taxon>
    </lineage>
</organism>
<dbReference type="KEGG" id="halx:M0R89_06065"/>
<dbReference type="Proteomes" id="UP000830729">
    <property type="component" value="Chromosome"/>
</dbReference>
<dbReference type="RefSeq" id="WP_248651665.1">
    <property type="nucleotide sequence ID" value="NZ_CP096659.1"/>
</dbReference>
<keyword evidence="2" id="KW-1185">Reference proteome</keyword>
<gene>
    <name evidence="1" type="ORF">M0R89_06065</name>
</gene>
<evidence type="ECO:0000313" key="2">
    <source>
        <dbReference type="Proteomes" id="UP000830729"/>
    </source>
</evidence>
<dbReference type="InterPro" id="IPR036397">
    <property type="entry name" value="RNaseH_sf"/>
</dbReference>
<protein>
    <submittedName>
        <fullName evidence="1">Uncharacterized protein</fullName>
    </submittedName>
</protein>
<sequence length="216" mass="24377">MGDLAPVAFDIETSGLQEGSVVTVAGFSHQLRNWLVLNTQSRPADRGLLRDELGQYTNKSTELRVVDNEEVLLQTLAQFVDEAIDGDMHYLTAYNGEVWKGGFDLPFLRSACLRNDIPWPFREIPYADMMDAISRFDTNDVRDLVGVYDMLIGDVSYDPFDDSKAAVTAFEQAEWAPLLRHNLADIERTRELAELAGRYVPRSDFSMKNLAPPDIQ</sequence>
<dbReference type="GO" id="GO:0003676">
    <property type="term" value="F:nucleic acid binding"/>
    <property type="evidence" value="ECO:0007669"/>
    <property type="project" value="InterPro"/>
</dbReference>
<dbReference type="GeneID" id="72184746"/>
<proteinExistence type="predicted"/>
<accession>A0A8U0HXI8</accession>
<reference evidence="1 2" key="1">
    <citation type="submission" date="2022-04" db="EMBL/GenBank/DDBJ databases">
        <title>Diverse halophilic archaea isolated from saline environments.</title>
        <authorList>
            <person name="Cui H.-L."/>
        </authorList>
    </citation>
    <scope>NUCLEOTIDE SEQUENCE [LARGE SCALE GENOMIC DNA]</scope>
    <source>
        <strain evidence="1 2">XZYJT49</strain>
    </source>
</reference>
<evidence type="ECO:0000313" key="1">
    <source>
        <dbReference type="EMBL" id="UPV75627.1"/>
    </source>
</evidence>
<dbReference type="Gene3D" id="3.30.420.10">
    <property type="entry name" value="Ribonuclease H-like superfamily/Ribonuclease H"/>
    <property type="match status" value="1"/>
</dbReference>